<evidence type="ECO:0000256" key="1">
    <source>
        <dbReference type="SAM" id="MobiDB-lite"/>
    </source>
</evidence>
<organism evidence="2 3">
    <name type="scientific">Streptomyces tremellae</name>
    <dbReference type="NCBI Taxonomy" id="1124239"/>
    <lineage>
        <taxon>Bacteria</taxon>
        <taxon>Bacillati</taxon>
        <taxon>Actinomycetota</taxon>
        <taxon>Actinomycetes</taxon>
        <taxon>Kitasatosporales</taxon>
        <taxon>Streptomycetaceae</taxon>
        <taxon>Streptomyces</taxon>
    </lineage>
</organism>
<sequence length="151" mass="16533">MTAPHPAGPRAAEAVSGRRRAKTRTITDDSPHPTGPGVVGRYVQPYETTRAHLPSMRPAQDLVDGYSTTPIYDALYSEYLRSFRALPGDRSGEEDLGFTAFGIGTVPRPGQLNRYGERPVHQGQWQRDPQQPPRPARHAAAALPPGPRRSS</sequence>
<name>A0ABP7GA78_9ACTN</name>
<dbReference type="EMBL" id="BAABEP010000072">
    <property type="protein sequence ID" value="GAA3756982.1"/>
    <property type="molecule type" value="Genomic_DNA"/>
</dbReference>
<proteinExistence type="predicted"/>
<evidence type="ECO:0000313" key="2">
    <source>
        <dbReference type="EMBL" id="GAA3756982.1"/>
    </source>
</evidence>
<comment type="caution">
    <text evidence="2">The sequence shown here is derived from an EMBL/GenBank/DDBJ whole genome shotgun (WGS) entry which is preliminary data.</text>
</comment>
<gene>
    <name evidence="2" type="ORF">GCM10023082_59960</name>
</gene>
<accession>A0ABP7GA78</accession>
<feature type="region of interest" description="Disordered" evidence="1">
    <location>
        <begin position="1"/>
        <end position="41"/>
    </location>
</feature>
<reference evidence="3" key="1">
    <citation type="journal article" date="2019" name="Int. J. Syst. Evol. Microbiol.">
        <title>The Global Catalogue of Microorganisms (GCM) 10K type strain sequencing project: providing services to taxonomists for standard genome sequencing and annotation.</title>
        <authorList>
            <consortium name="The Broad Institute Genomics Platform"/>
            <consortium name="The Broad Institute Genome Sequencing Center for Infectious Disease"/>
            <person name="Wu L."/>
            <person name="Ma J."/>
        </authorList>
    </citation>
    <scope>NUCLEOTIDE SEQUENCE [LARGE SCALE GENOMIC DNA]</scope>
    <source>
        <strain evidence="3">JCM 30846</strain>
    </source>
</reference>
<dbReference type="Proteomes" id="UP001499884">
    <property type="component" value="Unassembled WGS sequence"/>
</dbReference>
<keyword evidence="3" id="KW-1185">Reference proteome</keyword>
<evidence type="ECO:0000313" key="3">
    <source>
        <dbReference type="Proteomes" id="UP001499884"/>
    </source>
</evidence>
<feature type="region of interest" description="Disordered" evidence="1">
    <location>
        <begin position="102"/>
        <end position="151"/>
    </location>
</feature>
<protein>
    <submittedName>
        <fullName evidence="2">Uncharacterized protein</fullName>
    </submittedName>
</protein>